<reference evidence="1 2" key="1">
    <citation type="submission" date="2017-06" db="EMBL/GenBank/DDBJ databases">
        <authorList>
            <consortium name="Pathogen Informatics"/>
        </authorList>
    </citation>
    <scope>NUCLEOTIDE SEQUENCE [LARGE SCALE GENOMIC DNA]</scope>
    <source>
        <strain evidence="1 2">NCTC10570</strain>
    </source>
</reference>
<accession>A0A239T8H3</accession>
<keyword evidence="2" id="KW-1185">Reference proteome</keyword>
<proteinExistence type="predicted"/>
<dbReference type="GO" id="GO:0008967">
    <property type="term" value="F:phosphoglycolate phosphatase activity"/>
    <property type="evidence" value="ECO:0007669"/>
    <property type="project" value="TreeGrafter"/>
</dbReference>
<dbReference type="SUPFAM" id="SSF56784">
    <property type="entry name" value="HAD-like"/>
    <property type="match status" value="1"/>
</dbReference>
<evidence type="ECO:0000313" key="1">
    <source>
        <dbReference type="EMBL" id="SNU93769.1"/>
    </source>
</evidence>
<gene>
    <name evidence="1" type="ORF">SAMEA4364220_00076</name>
</gene>
<dbReference type="RefSeq" id="WP_027890396.1">
    <property type="nucleotide sequence ID" value="NZ_CALXYH010000004.1"/>
</dbReference>
<dbReference type="Gene3D" id="1.10.150.240">
    <property type="entry name" value="Putative phosphatase, domain 2"/>
    <property type="match status" value="1"/>
</dbReference>
<dbReference type="InterPro" id="IPR050155">
    <property type="entry name" value="HAD-like_hydrolase_sf"/>
</dbReference>
<dbReference type="PANTHER" id="PTHR43434">
    <property type="entry name" value="PHOSPHOGLYCOLATE PHOSPHATASE"/>
    <property type="match status" value="1"/>
</dbReference>
<evidence type="ECO:0000313" key="2">
    <source>
        <dbReference type="Proteomes" id="UP000215383"/>
    </source>
</evidence>
<dbReference type="EMBL" id="LT906446">
    <property type="protein sequence ID" value="SNU93769.1"/>
    <property type="molecule type" value="Genomic_DNA"/>
</dbReference>
<dbReference type="GO" id="GO:0006281">
    <property type="term" value="P:DNA repair"/>
    <property type="evidence" value="ECO:0007669"/>
    <property type="project" value="TreeGrafter"/>
</dbReference>
<organism evidence="1 2">
    <name type="scientific">Megamonas hypermegale</name>
    <dbReference type="NCBI Taxonomy" id="158847"/>
    <lineage>
        <taxon>Bacteria</taxon>
        <taxon>Bacillati</taxon>
        <taxon>Bacillota</taxon>
        <taxon>Negativicutes</taxon>
        <taxon>Selenomonadales</taxon>
        <taxon>Selenomonadaceae</taxon>
        <taxon>Megamonas</taxon>
    </lineage>
</organism>
<sequence length="211" mass="24188">MQNIIFDIDGTLWDSTDVVAESWNAAIRDTAGIEANLDGDRLKQLFGKTMDEIGRLMLPNLDDKKRKEVCNACYQYEDEYLLKNSGVFYDGVTETINKLAEKYNLYIASNCQKGYIELTMKYGNFTDKIKDFICFDDTRLPKGENIKILMQRNNMKEAIYVGDIQGDFEASKVANIPMIYASYGFGKVENPDYTIKDIKEIPALMEKINEK</sequence>
<dbReference type="GeneID" id="78506123"/>
<dbReference type="AlphaFoldDB" id="A0A239T8H3"/>
<dbReference type="PANTHER" id="PTHR43434:SF1">
    <property type="entry name" value="PHOSPHOGLYCOLATE PHOSPHATASE"/>
    <property type="match status" value="1"/>
</dbReference>
<protein>
    <submittedName>
        <fullName evidence="1">Phosphoglycolate phosphatase</fullName>
    </submittedName>
</protein>
<dbReference type="InterPro" id="IPR023214">
    <property type="entry name" value="HAD_sf"/>
</dbReference>
<dbReference type="GO" id="GO:0005829">
    <property type="term" value="C:cytosol"/>
    <property type="evidence" value="ECO:0007669"/>
    <property type="project" value="TreeGrafter"/>
</dbReference>
<dbReference type="InterPro" id="IPR036412">
    <property type="entry name" value="HAD-like_sf"/>
</dbReference>
<dbReference type="eggNOG" id="COG0546">
    <property type="taxonomic scope" value="Bacteria"/>
</dbReference>
<dbReference type="Proteomes" id="UP000215383">
    <property type="component" value="Chromosome 1"/>
</dbReference>
<dbReference type="Gene3D" id="3.40.50.1000">
    <property type="entry name" value="HAD superfamily/HAD-like"/>
    <property type="match status" value="1"/>
</dbReference>
<dbReference type="InterPro" id="IPR041492">
    <property type="entry name" value="HAD_2"/>
</dbReference>
<dbReference type="Pfam" id="PF13419">
    <property type="entry name" value="HAD_2"/>
    <property type="match status" value="1"/>
</dbReference>
<dbReference type="InterPro" id="IPR023198">
    <property type="entry name" value="PGP-like_dom2"/>
</dbReference>
<name>A0A239T8H3_9FIRM</name>